<keyword evidence="2" id="KW-0863">Zinc-finger</keyword>
<feature type="region of interest" description="Disordered" evidence="4">
    <location>
        <begin position="1"/>
        <end position="48"/>
    </location>
</feature>
<feature type="compositionally biased region" description="Low complexity" evidence="4">
    <location>
        <begin position="232"/>
        <end position="242"/>
    </location>
</feature>
<dbReference type="PANTHER" id="PTHR47487">
    <property type="entry name" value="OS06G0651300 PROTEIN-RELATED"/>
    <property type="match status" value="1"/>
</dbReference>
<organism evidence="6 7">
    <name type="scientific">Nepenthes gracilis</name>
    <name type="common">Slender pitcher plant</name>
    <dbReference type="NCBI Taxonomy" id="150966"/>
    <lineage>
        <taxon>Eukaryota</taxon>
        <taxon>Viridiplantae</taxon>
        <taxon>Streptophyta</taxon>
        <taxon>Embryophyta</taxon>
        <taxon>Tracheophyta</taxon>
        <taxon>Spermatophyta</taxon>
        <taxon>Magnoliopsida</taxon>
        <taxon>eudicotyledons</taxon>
        <taxon>Gunneridae</taxon>
        <taxon>Pentapetalae</taxon>
        <taxon>Caryophyllales</taxon>
        <taxon>Nepenthaceae</taxon>
        <taxon>Nepenthes</taxon>
    </lineage>
</organism>
<gene>
    <name evidence="6" type="ORF">Nepgr_023505</name>
</gene>
<sequence length="566" mass="61531">MEAQQQRQDIAVSQPYDPSQLHAFGQQSTEPYYSYQHHNQPHQNDYSYYYPDYSNSYQFHPQTNPISIHPPGVPIPPVAQQTHVENQHNVYYRPPQPQHGYMPSGQPVFGSSGSSSQGGRPLRGSGRGNFGPRNGSFRGRGRGGGRGRRGRPHLVSPLVPFQPAGPPLRTAWCELCRVDCTTPEFLDQHKNGKKHKKNMKVYEELQNPQNLVPGSEPEVQPEKLATTENAAPAAVAEVNNPETQPEKEQGDKSESSTSSLKRIRTRGGRGGKWMRIHGGLRRAFEPPKSKRVGSLLCELCNIRCDSRIVFANHMAGKKHLSNMKRFQGHRAVYGGGVRALYPPIPNVPSTLSVPEVDQGRPDAQTSSSALLNRQGLHDAGACPDALAQVLNQHGIQDPQALLAQLIPLLLSQSQGTAPAVGPSGAPISGVPAPGLAAEHGSVDQAKQNSEVGEMRFLTEEDKSKQKAATGEGISDKTTELQSSNDLGDASRSVAEMNEGFNDKTTEGRSLNDLVDETPKNDNLECENALPVTVTEKLLNSGSGGDSISTQEPKEDDAEAENRELAE</sequence>
<dbReference type="EMBL" id="BSYO01000023">
    <property type="protein sequence ID" value="GMH21663.1"/>
    <property type="molecule type" value="Genomic_DNA"/>
</dbReference>
<dbReference type="PANTHER" id="PTHR47487:SF3">
    <property type="entry name" value="GLUTENIN, HIGH MOLECULAR WEIGHT SUBUNIT 12-LIKE"/>
    <property type="match status" value="1"/>
</dbReference>
<feature type="compositionally biased region" description="Basic and acidic residues" evidence="4">
    <location>
        <begin position="244"/>
        <end position="254"/>
    </location>
</feature>
<feature type="region of interest" description="Disordered" evidence="4">
    <location>
        <begin position="91"/>
        <end position="161"/>
    </location>
</feature>
<dbReference type="SUPFAM" id="SSF57667">
    <property type="entry name" value="beta-beta-alpha zinc fingers"/>
    <property type="match status" value="2"/>
</dbReference>
<reference evidence="6" key="1">
    <citation type="submission" date="2023-05" db="EMBL/GenBank/DDBJ databases">
        <title>Nepenthes gracilis genome sequencing.</title>
        <authorList>
            <person name="Fukushima K."/>
        </authorList>
    </citation>
    <scope>NUCLEOTIDE SEQUENCE</scope>
    <source>
        <strain evidence="6">SING2019-196</strain>
    </source>
</reference>
<feature type="compositionally biased region" description="Basic and acidic residues" evidence="4">
    <location>
        <begin position="452"/>
        <end position="464"/>
    </location>
</feature>
<keyword evidence="3" id="KW-0862">Zinc</keyword>
<keyword evidence="7" id="KW-1185">Reference proteome</keyword>
<dbReference type="Gene3D" id="3.30.160.60">
    <property type="entry name" value="Classic Zinc Finger"/>
    <property type="match status" value="2"/>
</dbReference>
<feature type="region of interest" description="Disordered" evidence="4">
    <location>
        <begin position="414"/>
        <end position="566"/>
    </location>
</feature>
<feature type="compositionally biased region" description="Polar residues" evidence="4">
    <location>
        <begin position="25"/>
        <end position="43"/>
    </location>
</feature>
<evidence type="ECO:0000256" key="3">
    <source>
        <dbReference type="ARBA" id="ARBA00022833"/>
    </source>
</evidence>
<dbReference type="InterPro" id="IPR022755">
    <property type="entry name" value="Znf_C2H2_jaz"/>
</dbReference>
<evidence type="ECO:0000313" key="6">
    <source>
        <dbReference type="EMBL" id="GMH21663.1"/>
    </source>
</evidence>
<feature type="region of interest" description="Disordered" evidence="4">
    <location>
        <begin position="232"/>
        <end position="272"/>
    </location>
</feature>
<feature type="domain" description="U1-type" evidence="5">
    <location>
        <begin position="168"/>
        <end position="202"/>
    </location>
</feature>
<protein>
    <recommendedName>
        <fullName evidence="5">U1-type domain-containing protein</fullName>
    </recommendedName>
</protein>
<dbReference type="Proteomes" id="UP001279734">
    <property type="component" value="Unassembled WGS sequence"/>
</dbReference>
<keyword evidence="1" id="KW-0479">Metal-binding</keyword>
<proteinExistence type="predicted"/>
<dbReference type="InterPro" id="IPR013087">
    <property type="entry name" value="Znf_C2H2_type"/>
</dbReference>
<dbReference type="SMART" id="SM00451">
    <property type="entry name" value="ZnF_U1"/>
    <property type="match status" value="2"/>
</dbReference>
<feature type="compositionally biased region" description="Basic residues" evidence="4">
    <location>
        <begin position="261"/>
        <end position="272"/>
    </location>
</feature>
<dbReference type="Pfam" id="PF12171">
    <property type="entry name" value="zf-C2H2_jaz"/>
    <property type="match status" value="1"/>
</dbReference>
<dbReference type="Pfam" id="PF12874">
    <property type="entry name" value="zf-met"/>
    <property type="match status" value="1"/>
</dbReference>
<comment type="caution">
    <text evidence="6">The sequence shown here is derived from an EMBL/GenBank/DDBJ whole genome shotgun (WGS) entry which is preliminary data.</text>
</comment>
<accession>A0AAD3T0U4</accession>
<feature type="compositionally biased region" description="Polar residues" evidence="4">
    <location>
        <begin position="537"/>
        <end position="550"/>
    </location>
</feature>
<feature type="domain" description="U1-type" evidence="5">
    <location>
        <begin position="292"/>
        <end position="326"/>
    </location>
</feature>
<evidence type="ECO:0000259" key="5">
    <source>
        <dbReference type="SMART" id="SM00451"/>
    </source>
</evidence>
<dbReference type="InterPro" id="IPR036236">
    <property type="entry name" value="Znf_C2H2_sf"/>
</dbReference>
<dbReference type="AlphaFoldDB" id="A0AAD3T0U4"/>
<evidence type="ECO:0000313" key="7">
    <source>
        <dbReference type="Proteomes" id="UP001279734"/>
    </source>
</evidence>
<dbReference type="GO" id="GO:0003676">
    <property type="term" value="F:nucleic acid binding"/>
    <property type="evidence" value="ECO:0007669"/>
    <property type="project" value="InterPro"/>
</dbReference>
<feature type="compositionally biased region" description="Low complexity" evidence="4">
    <location>
        <begin position="103"/>
        <end position="137"/>
    </location>
</feature>
<dbReference type="GO" id="GO:0008270">
    <property type="term" value="F:zinc ion binding"/>
    <property type="evidence" value="ECO:0007669"/>
    <property type="project" value="UniProtKB-KW"/>
</dbReference>
<dbReference type="InterPro" id="IPR003604">
    <property type="entry name" value="Matrin/U1-like-C_Znf_C2H2"/>
</dbReference>
<evidence type="ECO:0000256" key="2">
    <source>
        <dbReference type="ARBA" id="ARBA00022771"/>
    </source>
</evidence>
<name>A0AAD3T0U4_NEPGR</name>
<evidence type="ECO:0000256" key="1">
    <source>
        <dbReference type="ARBA" id="ARBA00022723"/>
    </source>
</evidence>
<evidence type="ECO:0000256" key="4">
    <source>
        <dbReference type="SAM" id="MobiDB-lite"/>
    </source>
</evidence>
<feature type="compositionally biased region" description="Basic residues" evidence="4">
    <location>
        <begin position="139"/>
        <end position="152"/>
    </location>
</feature>